<evidence type="ECO:0000256" key="1">
    <source>
        <dbReference type="SAM" id="MobiDB-lite"/>
    </source>
</evidence>
<keyword evidence="3" id="KW-1185">Reference proteome</keyword>
<dbReference type="Proteomes" id="UP000749646">
    <property type="component" value="Unassembled WGS sequence"/>
</dbReference>
<dbReference type="AlphaFoldDB" id="A0A9P6MGR6"/>
<evidence type="ECO:0000313" key="2">
    <source>
        <dbReference type="EMBL" id="KAF9998727.1"/>
    </source>
</evidence>
<feature type="compositionally biased region" description="Pro residues" evidence="1">
    <location>
        <begin position="21"/>
        <end position="33"/>
    </location>
</feature>
<feature type="compositionally biased region" description="Low complexity" evidence="1">
    <location>
        <begin position="142"/>
        <end position="172"/>
    </location>
</feature>
<sequence length="339" mass="37266">MSKFYTPMNPSYAPQQTTLPTPVPPPQTLPTPPTLVAGNTHEAAPAHGQSFGANAALMLANLATAPGFLSERAIQQARDEYHQRQTNISSAPQGYQPAVQGYQYNQQTYSSSQPHQGSINYKRTDSSTSIEALLKELHQTEPSNSSSSSPSPSYTPSATPPAASYTSVQSSVPPRPLLAPPSPPKQPSQPPIPEDYSNGKITPQLLKKLATIAETDNQEGCTLLNEIKRLRERQMKMERSLHEDRQAMIAKHKKDLVKLQANEIMGMDVTRQLKQTKVDHGAELKQFDKHVIRALDKEIKIVQEALSKAGVPMMVSTTDPAMITSQIKVLRLLEDMLQT</sequence>
<feature type="region of interest" description="Disordered" evidence="1">
    <location>
        <begin position="1"/>
        <end position="47"/>
    </location>
</feature>
<organism evidence="2 3">
    <name type="scientific">Modicella reniformis</name>
    <dbReference type="NCBI Taxonomy" id="1440133"/>
    <lineage>
        <taxon>Eukaryota</taxon>
        <taxon>Fungi</taxon>
        <taxon>Fungi incertae sedis</taxon>
        <taxon>Mucoromycota</taxon>
        <taxon>Mortierellomycotina</taxon>
        <taxon>Mortierellomycetes</taxon>
        <taxon>Mortierellales</taxon>
        <taxon>Mortierellaceae</taxon>
        <taxon>Modicella</taxon>
    </lineage>
</organism>
<dbReference type="OrthoDB" id="21617at2759"/>
<evidence type="ECO:0000313" key="3">
    <source>
        <dbReference type="Proteomes" id="UP000749646"/>
    </source>
</evidence>
<feature type="compositionally biased region" description="Pro residues" evidence="1">
    <location>
        <begin position="173"/>
        <end position="193"/>
    </location>
</feature>
<name>A0A9P6MGR6_9FUNG</name>
<dbReference type="EMBL" id="JAAAHW010000822">
    <property type="protein sequence ID" value="KAF9998727.1"/>
    <property type="molecule type" value="Genomic_DNA"/>
</dbReference>
<gene>
    <name evidence="2" type="ORF">BGZ65_005800</name>
</gene>
<comment type="caution">
    <text evidence="2">The sequence shown here is derived from an EMBL/GenBank/DDBJ whole genome shotgun (WGS) entry which is preliminary data.</text>
</comment>
<feature type="region of interest" description="Disordered" evidence="1">
    <location>
        <begin position="138"/>
        <end position="199"/>
    </location>
</feature>
<proteinExistence type="predicted"/>
<accession>A0A9P6MGR6</accession>
<protein>
    <submittedName>
        <fullName evidence="2">Uncharacterized protein</fullName>
    </submittedName>
</protein>
<reference evidence="2" key="1">
    <citation type="journal article" date="2020" name="Fungal Divers.">
        <title>Resolving the Mortierellaceae phylogeny through synthesis of multi-gene phylogenetics and phylogenomics.</title>
        <authorList>
            <person name="Vandepol N."/>
            <person name="Liber J."/>
            <person name="Desiro A."/>
            <person name="Na H."/>
            <person name="Kennedy M."/>
            <person name="Barry K."/>
            <person name="Grigoriev I.V."/>
            <person name="Miller A.N."/>
            <person name="O'Donnell K."/>
            <person name="Stajich J.E."/>
            <person name="Bonito G."/>
        </authorList>
    </citation>
    <scope>NUCLEOTIDE SEQUENCE</scope>
    <source>
        <strain evidence="2">MES-2147</strain>
    </source>
</reference>